<reference evidence="3 4" key="1">
    <citation type="submission" date="2024-06" db="EMBL/GenBank/DDBJ databases">
        <title>Complete genome of Phlyctema vagabunda strain 19-DSS-EL-015.</title>
        <authorList>
            <person name="Fiorenzani C."/>
        </authorList>
    </citation>
    <scope>NUCLEOTIDE SEQUENCE [LARGE SCALE GENOMIC DNA]</scope>
    <source>
        <strain evidence="3 4">19-DSS-EL-015</strain>
    </source>
</reference>
<dbReference type="Gene3D" id="2.60.120.200">
    <property type="match status" value="1"/>
</dbReference>
<dbReference type="InterPro" id="IPR013320">
    <property type="entry name" value="ConA-like_dom_sf"/>
</dbReference>
<dbReference type="InterPro" id="IPR000757">
    <property type="entry name" value="Beta-glucanase-like"/>
</dbReference>
<dbReference type="SUPFAM" id="SSF49899">
    <property type="entry name" value="Concanavalin A-like lectins/glucanases"/>
    <property type="match status" value="1"/>
</dbReference>
<name>A0ABR4PT05_9HELO</name>
<accession>A0ABR4PT05</accession>
<keyword evidence="1" id="KW-1133">Transmembrane helix</keyword>
<comment type="caution">
    <text evidence="3">The sequence shown here is derived from an EMBL/GenBank/DDBJ whole genome shotgun (WGS) entry which is preliminary data.</text>
</comment>
<dbReference type="InterPro" id="IPR050546">
    <property type="entry name" value="Glycosyl_Hydrlase_16"/>
</dbReference>
<gene>
    <name evidence="3" type="ORF">PVAG01_03256</name>
</gene>
<dbReference type="Proteomes" id="UP001629113">
    <property type="component" value="Unassembled WGS sequence"/>
</dbReference>
<sequence>MPNESPMGQGRRLSVELTKTITSSSAKSTDTIGKPIRAVLFRTPSFKHTIPSFETNHEKTDITSISPVTQNNIRQRYFRSRLIIKGETDRPELREYDPKEKWVTIIPIIGFVLGLFMIGGLSFLGYHVVPRHKYCSVLYDDFSHGFNPRVWQQEVQVGGFGNYEFEQTTGDNSNVFVQDGKLIFQPTLRNEEELLGKDSIVNLTSDGTCTSDVAVDCQFSSNISANYILPPVYSARINTKNSVAIRYGRVEVTAKLASGDWLLPSIWMLPVNLTYGGWPRSGEIDIASSRGNNYTYISGGSNMMSSTLHWGPTAQMDGWWSTNINKTAFHKSFASDFHTFGLEWSEKYLFTWIDTQIAQVLYTPFDQPQYTRGHFPKVDADGHAVANPWGEDAPHSRPFDQYFYLIISLSVGGTSGLFMDSESGKPWLDSESATASYDFWKAKDQWYPSWQESGDGKMEVSKVRMWQQCDEVFEE</sequence>
<dbReference type="EMBL" id="JBFCZG010000002">
    <property type="protein sequence ID" value="KAL3426465.1"/>
    <property type="molecule type" value="Genomic_DNA"/>
</dbReference>
<dbReference type="PANTHER" id="PTHR10963">
    <property type="entry name" value="GLYCOSYL HYDROLASE-RELATED"/>
    <property type="match status" value="1"/>
</dbReference>
<evidence type="ECO:0000256" key="1">
    <source>
        <dbReference type="SAM" id="Phobius"/>
    </source>
</evidence>
<feature type="transmembrane region" description="Helical" evidence="1">
    <location>
        <begin position="102"/>
        <end position="126"/>
    </location>
</feature>
<proteinExistence type="predicted"/>
<keyword evidence="1" id="KW-0812">Transmembrane</keyword>
<protein>
    <submittedName>
        <fullName evidence="3">Beta-1,3-glucan-binding protein</fullName>
    </submittedName>
</protein>
<evidence type="ECO:0000313" key="3">
    <source>
        <dbReference type="EMBL" id="KAL3426465.1"/>
    </source>
</evidence>
<keyword evidence="1" id="KW-0472">Membrane</keyword>
<dbReference type="PANTHER" id="PTHR10963:SF62">
    <property type="entry name" value="GLUCAN 1,3-BETA-GLUCOSIDASE"/>
    <property type="match status" value="1"/>
</dbReference>
<keyword evidence="4" id="KW-1185">Reference proteome</keyword>
<dbReference type="Pfam" id="PF00722">
    <property type="entry name" value="Glyco_hydro_16"/>
    <property type="match status" value="1"/>
</dbReference>
<evidence type="ECO:0000313" key="4">
    <source>
        <dbReference type="Proteomes" id="UP001629113"/>
    </source>
</evidence>
<organism evidence="3 4">
    <name type="scientific">Phlyctema vagabunda</name>
    <dbReference type="NCBI Taxonomy" id="108571"/>
    <lineage>
        <taxon>Eukaryota</taxon>
        <taxon>Fungi</taxon>
        <taxon>Dikarya</taxon>
        <taxon>Ascomycota</taxon>
        <taxon>Pezizomycotina</taxon>
        <taxon>Leotiomycetes</taxon>
        <taxon>Helotiales</taxon>
        <taxon>Dermateaceae</taxon>
        <taxon>Phlyctema</taxon>
    </lineage>
</organism>
<dbReference type="PROSITE" id="PS51762">
    <property type="entry name" value="GH16_2"/>
    <property type="match status" value="1"/>
</dbReference>
<feature type="domain" description="GH16" evidence="2">
    <location>
        <begin position="140"/>
        <end position="471"/>
    </location>
</feature>
<evidence type="ECO:0000259" key="2">
    <source>
        <dbReference type="PROSITE" id="PS51762"/>
    </source>
</evidence>